<reference evidence="1 2" key="1">
    <citation type="journal article" date="2016" name="Genome Announc.">
        <title>Draft Genome Sequence of the Thermotolerant Cyanobacterium Desertifilum sp. IPPAS B-1220.</title>
        <authorList>
            <person name="Mironov K.S."/>
            <person name="Sinetova M.A."/>
            <person name="Bolatkhan K."/>
            <person name="Zayadan B.K."/>
            <person name="Ustinova V.V."/>
            <person name="Kupriyanova E.V."/>
            <person name="Skrypnik A.N."/>
            <person name="Gogoleva N.E."/>
            <person name="Gogolev Y.V."/>
            <person name="Los D.A."/>
        </authorList>
    </citation>
    <scope>NUCLEOTIDE SEQUENCE [LARGE SCALE GENOMIC DNA]</scope>
    <source>
        <strain evidence="1 2">IPPAS B-1220</strain>
    </source>
</reference>
<evidence type="ECO:0000313" key="1">
    <source>
        <dbReference type="EMBL" id="XPM66570.1"/>
    </source>
</evidence>
<sequence>MQTNACPCCRGALLRHIRRSDLYWFCSSCRQEIPDILMDRPSLLNNIQSKVPRPKTVRLKAY</sequence>
<accession>A0ACD5H113</accession>
<protein>
    <submittedName>
        <fullName evidence="1">Uncharacterized protein</fullName>
    </submittedName>
</protein>
<dbReference type="EMBL" id="CP182909">
    <property type="protein sequence ID" value="XPM66570.1"/>
    <property type="molecule type" value="Genomic_DNA"/>
</dbReference>
<keyword evidence="2" id="KW-1185">Reference proteome</keyword>
<proteinExistence type="predicted"/>
<dbReference type="Proteomes" id="UP000095472">
    <property type="component" value="Chromosome"/>
</dbReference>
<name>A0ACD5H113_9CYAN</name>
<evidence type="ECO:0000313" key="2">
    <source>
        <dbReference type="Proteomes" id="UP000095472"/>
    </source>
</evidence>
<gene>
    <name evidence="1" type="ORF">BH720_015555</name>
</gene>
<organism evidence="1 2">
    <name type="scientific">Desertifilum tharense IPPAS B-1220</name>
    <dbReference type="NCBI Taxonomy" id="1781255"/>
    <lineage>
        <taxon>Bacteria</taxon>
        <taxon>Bacillati</taxon>
        <taxon>Cyanobacteriota</taxon>
        <taxon>Cyanophyceae</taxon>
        <taxon>Desertifilales</taxon>
        <taxon>Desertifilaceae</taxon>
        <taxon>Desertifilum</taxon>
    </lineage>
</organism>